<sequence>MLRALALLGLLLCTSGAGPLSPPPAPRSPRPDCPDWDLAWDTARLSQCLQRAVSAGPRARAPLGHCAVKCHRYPWETPPEGPPQRLMVVAHADDETLFGGVQLLSGPGGWLLVCATCAAASRWGPFQAVARYIGASAQRLSVEDVEYGKLPGIVRATQQLRAIIQRHNFVQVVTHSPRGEYGHTAHRQVFQMVARAMGHYRPFDVFTAHPNSTVHPKAAPHLLQLLIRHRDQFNVISGFLNMTVHQAVRRCVLTARPDGTVDCETDPELQALEDAIHRPQKITAVINMRHTYKLYKLAGWTRDEIKAMCAADLQHCKAEPPAKAPPPPRSRGRRPKA</sequence>
<accession>A0A7S4CB46</accession>
<feature type="signal peptide" evidence="2">
    <location>
        <begin position="1"/>
        <end position="16"/>
    </location>
</feature>
<feature type="region of interest" description="Disordered" evidence="1">
    <location>
        <begin position="318"/>
        <end position="337"/>
    </location>
</feature>
<dbReference type="EMBL" id="HBJA01010758">
    <property type="protein sequence ID" value="CAE0792269.1"/>
    <property type="molecule type" value="Transcribed_RNA"/>
</dbReference>
<evidence type="ECO:0000256" key="1">
    <source>
        <dbReference type="SAM" id="MobiDB-lite"/>
    </source>
</evidence>
<protein>
    <recommendedName>
        <fullName evidence="4">N-acetylglucosaminylphosphatidylinositol deacetylase</fullName>
    </recommendedName>
</protein>
<evidence type="ECO:0000313" key="3">
    <source>
        <dbReference type="EMBL" id="CAE0792269.1"/>
    </source>
</evidence>
<evidence type="ECO:0008006" key="4">
    <source>
        <dbReference type="Google" id="ProtNLM"/>
    </source>
</evidence>
<dbReference type="InterPro" id="IPR024078">
    <property type="entry name" value="LmbE-like_dom_sf"/>
</dbReference>
<proteinExistence type="predicted"/>
<reference evidence="3" key="1">
    <citation type="submission" date="2021-01" db="EMBL/GenBank/DDBJ databases">
        <authorList>
            <person name="Corre E."/>
            <person name="Pelletier E."/>
            <person name="Niang G."/>
            <person name="Scheremetjew M."/>
            <person name="Finn R."/>
            <person name="Kale V."/>
            <person name="Holt S."/>
            <person name="Cochrane G."/>
            <person name="Meng A."/>
            <person name="Brown T."/>
            <person name="Cohen L."/>
        </authorList>
    </citation>
    <scope>NUCLEOTIDE SEQUENCE</scope>
    <source>
        <strain evidence="3">CCMP1594</strain>
    </source>
</reference>
<dbReference type="SUPFAM" id="SSF102588">
    <property type="entry name" value="LmbE-like"/>
    <property type="match status" value="1"/>
</dbReference>
<name>A0A7S4CB46_9EUGL</name>
<evidence type="ECO:0000256" key="2">
    <source>
        <dbReference type="SAM" id="SignalP"/>
    </source>
</evidence>
<dbReference type="AlphaFoldDB" id="A0A7S4CB46"/>
<gene>
    <name evidence="3" type="ORF">EGYM00163_LOCUS3385</name>
</gene>
<feature type="chain" id="PRO_5030525002" description="N-acetylglucosaminylphosphatidylinositol deacetylase" evidence="2">
    <location>
        <begin position="17"/>
        <end position="337"/>
    </location>
</feature>
<organism evidence="3">
    <name type="scientific">Eutreptiella gymnastica</name>
    <dbReference type="NCBI Taxonomy" id="73025"/>
    <lineage>
        <taxon>Eukaryota</taxon>
        <taxon>Discoba</taxon>
        <taxon>Euglenozoa</taxon>
        <taxon>Euglenida</taxon>
        <taxon>Spirocuta</taxon>
        <taxon>Euglenophyceae</taxon>
        <taxon>Eutreptiales</taxon>
        <taxon>Eutreptiaceae</taxon>
        <taxon>Eutreptiella</taxon>
    </lineage>
</organism>
<keyword evidence="2" id="KW-0732">Signal</keyword>
<dbReference type="Gene3D" id="3.40.50.10320">
    <property type="entry name" value="LmbE-like"/>
    <property type="match status" value="1"/>
</dbReference>